<dbReference type="Proteomes" id="UP001377567">
    <property type="component" value="Unassembled WGS sequence"/>
</dbReference>
<evidence type="ECO:0000313" key="10">
    <source>
        <dbReference type="Proteomes" id="UP001377567"/>
    </source>
</evidence>
<gene>
    <name evidence="9" type="ORF">DAKH74_023600</name>
</gene>
<comment type="cofactor">
    <cofactor evidence="7">
        <name>AMP</name>
        <dbReference type="ChEBI" id="CHEBI:456215"/>
    </cofactor>
    <text evidence="7">Binds 1 AMP per subunit.</text>
</comment>
<dbReference type="AlphaFoldDB" id="A0AAV5RZ64"/>
<keyword evidence="3 7" id="KW-0813">Transport</keyword>
<protein>
    <recommendedName>
        <fullName evidence="6 7">Probable electron transfer flavoprotein subunit beta</fullName>
    </recommendedName>
</protein>
<name>A0AAV5RZ64_MAUHU</name>
<evidence type="ECO:0000256" key="6">
    <source>
        <dbReference type="ARBA" id="ARBA00070315"/>
    </source>
</evidence>
<dbReference type="PANTHER" id="PTHR21294">
    <property type="entry name" value="ELECTRON TRANSFER FLAVOPROTEIN BETA-SUBUNIT"/>
    <property type="match status" value="1"/>
</dbReference>
<comment type="function">
    <text evidence="5 7">The electron transfer flavoprotein serves as a specific electron acceptor for several dehydrogenases, including five acyl-CoA dehydrogenases, glutaryl-CoA and sarcosine dehydrogenase. It transfers the electrons to the main mitochondrial respiratory chain via ETF-ubiquinone oxidoreductase (ETF dehydrogenase).</text>
</comment>
<evidence type="ECO:0000313" key="9">
    <source>
        <dbReference type="EMBL" id="GMM55744.1"/>
    </source>
</evidence>
<dbReference type="FunFam" id="3.40.50.620:FF:000011">
    <property type="entry name" value="Electron transfer flavoprotein subunit beta"/>
    <property type="match status" value="1"/>
</dbReference>
<evidence type="ECO:0000256" key="7">
    <source>
        <dbReference type="PIRNR" id="PIRNR000090"/>
    </source>
</evidence>
<dbReference type="GO" id="GO:0005759">
    <property type="term" value="C:mitochondrial matrix"/>
    <property type="evidence" value="ECO:0007669"/>
    <property type="project" value="UniProtKB-SubCell"/>
</dbReference>
<comment type="similarity">
    <text evidence="2 7">Belongs to the ETF beta-subunit/FixA family.</text>
</comment>
<keyword evidence="4 7" id="KW-0249">Electron transport</keyword>
<dbReference type="PANTHER" id="PTHR21294:SF8">
    <property type="entry name" value="ELECTRON TRANSFER FLAVOPROTEIN SUBUNIT BETA"/>
    <property type="match status" value="1"/>
</dbReference>
<comment type="caution">
    <text evidence="9">The sequence shown here is derived from an EMBL/GenBank/DDBJ whole genome shotgun (WGS) entry which is preliminary data.</text>
</comment>
<organism evidence="9 10">
    <name type="scientific">Maudiozyma humilis</name>
    <name type="common">Sour dough yeast</name>
    <name type="synonym">Kazachstania humilis</name>
    <dbReference type="NCBI Taxonomy" id="51915"/>
    <lineage>
        <taxon>Eukaryota</taxon>
        <taxon>Fungi</taxon>
        <taxon>Dikarya</taxon>
        <taxon>Ascomycota</taxon>
        <taxon>Saccharomycotina</taxon>
        <taxon>Saccharomycetes</taxon>
        <taxon>Saccharomycetales</taxon>
        <taxon>Saccharomycetaceae</taxon>
        <taxon>Maudiozyma</taxon>
    </lineage>
</organism>
<dbReference type="InterPro" id="IPR012255">
    <property type="entry name" value="ETF_b"/>
</dbReference>
<feature type="domain" description="Electron transfer flavoprotein alpha/beta-subunit N-terminal" evidence="8">
    <location>
        <begin position="27"/>
        <end position="218"/>
    </location>
</feature>
<comment type="cofactor">
    <cofactor evidence="7">
        <name>FAD</name>
        <dbReference type="ChEBI" id="CHEBI:57692"/>
    </cofactor>
    <text evidence="7">Binds 1 FAD per dimer.</text>
</comment>
<keyword evidence="7" id="KW-0496">Mitochondrion</keyword>
<dbReference type="GO" id="GO:0033539">
    <property type="term" value="P:fatty acid beta-oxidation using acyl-CoA dehydrogenase"/>
    <property type="evidence" value="ECO:0007669"/>
    <property type="project" value="TreeGrafter"/>
</dbReference>
<evidence type="ECO:0000256" key="4">
    <source>
        <dbReference type="ARBA" id="ARBA00022982"/>
    </source>
</evidence>
<evidence type="ECO:0000259" key="8">
    <source>
        <dbReference type="SMART" id="SM00893"/>
    </source>
</evidence>
<dbReference type="InterPro" id="IPR014729">
    <property type="entry name" value="Rossmann-like_a/b/a_fold"/>
</dbReference>
<proteinExistence type="inferred from homology"/>
<dbReference type="InterPro" id="IPR014730">
    <property type="entry name" value="ETF_a/b_N"/>
</dbReference>
<dbReference type="SUPFAM" id="SSF52402">
    <property type="entry name" value="Adenine nucleotide alpha hydrolases-like"/>
    <property type="match status" value="1"/>
</dbReference>
<evidence type="ECO:0000256" key="2">
    <source>
        <dbReference type="ARBA" id="ARBA00007557"/>
    </source>
</evidence>
<dbReference type="EMBL" id="BTGD01000006">
    <property type="protein sequence ID" value="GMM55744.1"/>
    <property type="molecule type" value="Genomic_DNA"/>
</dbReference>
<reference evidence="9 10" key="1">
    <citation type="journal article" date="2023" name="Elife">
        <title>Identification of key yeast species and microbe-microbe interactions impacting larval growth of Drosophila in the wild.</title>
        <authorList>
            <person name="Mure A."/>
            <person name="Sugiura Y."/>
            <person name="Maeda R."/>
            <person name="Honda K."/>
            <person name="Sakurai N."/>
            <person name="Takahashi Y."/>
            <person name="Watada M."/>
            <person name="Katoh T."/>
            <person name="Gotoh A."/>
            <person name="Gotoh Y."/>
            <person name="Taniguchi I."/>
            <person name="Nakamura K."/>
            <person name="Hayashi T."/>
            <person name="Katayama T."/>
            <person name="Uemura T."/>
            <person name="Hattori Y."/>
        </authorList>
    </citation>
    <scope>NUCLEOTIDE SEQUENCE [LARGE SCALE GENOMIC DNA]</scope>
    <source>
        <strain evidence="9 10">KH-74</strain>
    </source>
</reference>
<dbReference type="PIRSF" id="PIRSF000090">
    <property type="entry name" value="Beta-ETF"/>
    <property type="match status" value="1"/>
</dbReference>
<dbReference type="InterPro" id="IPR033948">
    <property type="entry name" value="ETF_beta_N"/>
</dbReference>
<comment type="subunit">
    <text evidence="7">Heterodimer of an alpha and a beta subunit.</text>
</comment>
<dbReference type="SMART" id="SM00893">
    <property type="entry name" value="ETF"/>
    <property type="match status" value="1"/>
</dbReference>
<dbReference type="Gene3D" id="3.40.50.620">
    <property type="entry name" value="HUPs"/>
    <property type="match status" value="1"/>
</dbReference>
<dbReference type="CDD" id="cd01714">
    <property type="entry name" value="ETF_beta"/>
    <property type="match status" value="1"/>
</dbReference>
<comment type="subcellular location">
    <subcellularLocation>
        <location evidence="1 7">Mitochondrion matrix</location>
    </subcellularLocation>
</comment>
<evidence type="ECO:0000256" key="1">
    <source>
        <dbReference type="ARBA" id="ARBA00004305"/>
    </source>
</evidence>
<dbReference type="GO" id="GO:0009063">
    <property type="term" value="P:amino acid catabolic process"/>
    <property type="evidence" value="ECO:0007669"/>
    <property type="project" value="TreeGrafter"/>
</dbReference>
<sequence>MSAKLKILVPVKRVLDHQVKPLVNAARDGVATQGCKFSINPFDDIAVEEALRLQAAAPGAVEATHAVSIGPTKAQEVLRNCLAKGIGSAALVETGEALEPLAVAKVLAEYVRQQGFNMVILGKQAIDDDSACTGQMLAALLGWPQATNACKVALDSSNGVSVTRETDSGEETVRAPVPLVITTDLRLNQPRYVGLSKLMKVKRTKIPVLTLEKDFKDVDVKSRLQTVSVDEPATKQPGVMLKDVDELVQKLSEAKLL</sequence>
<evidence type="ECO:0000256" key="5">
    <source>
        <dbReference type="ARBA" id="ARBA00025416"/>
    </source>
</evidence>
<keyword evidence="10" id="KW-1185">Reference proteome</keyword>
<dbReference type="GO" id="GO:0009055">
    <property type="term" value="F:electron transfer activity"/>
    <property type="evidence" value="ECO:0007669"/>
    <property type="project" value="InterPro"/>
</dbReference>
<accession>A0AAV5RZ64</accession>
<evidence type="ECO:0000256" key="3">
    <source>
        <dbReference type="ARBA" id="ARBA00022448"/>
    </source>
</evidence>
<dbReference type="Pfam" id="PF01012">
    <property type="entry name" value="ETF"/>
    <property type="match status" value="1"/>
</dbReference>